<name>X0GW07_FUSOX</name>
<reference evidence="2" key="1">
    <citation type="submission" date="2011-11" db="EMBL/GenBank/DDBJ databases">
        <title>The Genome Sequence of Fusarium oxysporum PHW808.</title>
        <authorList>
            <consortium name="The Broad Institute Genome Sequencing Platform"/>
            <person name="Ma L.-J."/>
            <person name="Gale L.R."/>
            <person name="Schwartz D.C."/>
            <person name="Zhou S."/>
            <person name="Corby-Kistler H."/>
            <person name="Young S.K."/>
            <person name="Zeng Q."/>
            <person name="Gargeya S."/>
            <person name="Fitzgerald M."/>
            <person name="Haas B."/>
            <person name="Abouelleil A."/>
            <person name="Alvarado L."/>
            <person name="Arachchi H.M."/>
            <person name="Berlin A."/>
            <person name="Brown A."/>
            <person name="Chapman S.B."/>
            <person name="Chen Z."/>
            <person name="Dunbar C."/>
            <person name="Freedman E."/>
            <person name="Gearin G."/>
            <person name="Goldberg J."/>
            <person name="Griggs A."/>
            <person name="Gujja S."/>
            <person name="Heiman D."/>
            <person name="Howarth C."/>
            <person name="Larson L."/>
            <person name="Lui A."/>
            <person name="MacDonald P.J.P."/>
            <person name="Montmayeur A."/>
            <person name="Murphy C."/>
            <person name="Neiman D."/>
            <person name="Pearson M."/>
            <person name="Priest M."/>
            <person name="Roberts A."/>
            <person name="Saif S."/>
            <person name="Shea T."/>
            <person name="Shenoy N."/>
            <person name="Sisk P."/>
            <person name="Stolte C."/>
            <person name="Sykes S."/>
            <person name="Wortman J."/>
            <person name="Nusbaum C."/>
            <person name="Birren B."/>
        </authorList>
    </citation>
    <scope>NUCLEOTIDE SEQUENCE [LARGE SCALE GENOMIC DNA]</scope>
    <source>
        <strain evidence="2">54008</strain>
    </source>
</reference>
<dbReference type="Proteomes" id="UP000030676">
    <property type="component" value="Unassembled WGS sequence"/>
</dbReference>
<dbReference type="EMBL" id="KK034354">
    <property type="protein sequence ID" value="EXL64110.1"/>
    <property type="molecule type" value="Genomic_DNA"/>
</dbReference>
<organism evidence="2">
    <name type="scientific">Fusarium oxysporum f. sp. conglutinans race 2 54008</name>
    <dbReference type="NCBI Taxonomy" id="1089457"/>
    <lineage>
        <taxon>Eukaryota</taxon>
        <taxon>Fungi</taxon>
        <taxon>Dikarya</taxon>
        <taxon>Ascomycota</taxon>
        <taxon>Pezizomycotina</taxon>
        <taxon>Sordariomycetes</taxon>
        <taxon>Hypocreomycetidae</taxon>
        <taxon>Hypocreales</taxon>
        <taxon>Nectriaceae</taxon>
        <taxon>Fusarium</taxon>
        <taxon>Fusarium oxysporum species complex</taxon>
    </lineage>
</organism>
<sequence length="52" mass="5432">QQLRASGSGAAPPPTTRPAPALASFGKVAERSFEERKLIALETIAGAAQLWI</sequence>
<protein>
    <submittedName>
        <fullName evidence="2">Uncharacterized protein</fullName>
    </submittedName>
</protein>
<dbReference type="AlphaFoldDB" id="X0GW07"/>
<feature type="non-terminal residue" evidence="2">
    <location>
        <position position="1"/>
    </location>
</feature>
<dbReference type="HOGENOM" id="CLU_3092932_0_0_1"/>
<feature type="region of interest" description="Disordered" evidence="1">
    <location>
        <begin position="1"/>
        <end position="22"/>
    </location>
</feature>
<gene>
    <name evidence="2" type="ORF">FOPG_19620</name>
</gene>
<proteinExistence type="predicted"/>
<feature type="non-terminal residue" evidence="2">
    <location>
        <position position="52"/>
    </location>
</feature>
<accession>X0GW07</accession>
<reference evidence="2" key="2">
    <citation type="submission" date="2014-03" db="EMBL/GenBank/DDBJ databases">
        <title>The Genome Annotation of Fusarium oxysporum PHW808.</title>
        <authorList>
            <consortium name="The Broad Institute Genomics Platform"/>
            <person name="Ma L.-J."/>
            <person name="Corby-Kistler H."/>
            <person name="Broz K."/>
            <person name="Gale L.R."/>
            <person name="Jonkers W."/>
            <person name="O'Donnell K."/>
            <person name="Ploetz R."/>
            <person name="Steinberg C."/>
            <person name="Schwartz D.C."/>
            <person name="VanEtten H."/>
            <person name="Zhou S."/>
            <person name="Young S.K."/>
            <person name="Zeng Q."/>
            <person name="Gargeya S."/>
            <person name="Fitzgerald M."/>
            <person name="Abouelleil A."/>
            <person name="Alvarado L."/>
            <person name="Chapman S.B."/>
            <person name="Gainer-Dewar J."/>
            <person name="Goldberg J."/>
            <person name="Griggs A."/>
            <person name="Gujja S."/>
            <person name="Hansen M."/>
            <person name="Howarth C."/>
            <person name="Imamovic A."/>
            <person name="Ireland A."/>
            <person name="Larimer J."/>
            <person name="McCowan C."/>
            <person name="Murphy C."/>
            <person name="Pearson M."/>
            <person name="Poon T.W."/>
            <person name="Priest M."/>
            <person name="Roberts A."/>
            <person name="Saif S."/>
            <person name="Shea T."/>
            <person name="Sykes S."/>
            <person name="Wortman J."/>
            <person name="Nusbaum C."/>
            <person name="Birren B."/>
        </authorList>
    </citation>
    <scope>NUCLEOTIDE SEQUENCE</scope>
    <source>
        <strain evidence="2">54008</strain>
    </source>
</reference>
<evidence type="ECO:0000313" key="2">
    <source>
        <dbReference type="EMBL" id="EXL64110.1"/>
    </source>
</evidence>
<evidence type="ECO:0000256" key="1">
    <source>
        <dbReference type="SAM" id="MobiDB-lite"/>
    </source>
</evidence>